<evidence type="ECO:0000313" key="3">
    <source>
        <dbReference type="EMBL" id="KAF4421577.1"/>
    </source>
</evidence>
<accession>A0A8H4JEL2</accession>
<gene>
    <name evidence="3" type="ORF">FACUT_10953</name>
</gene>
<organism evidence="3 4">
    <name type="scientific">Fusarium acutatum</name>
    <dbReference type="NCBI Taxonomy" id="78861"/>
    <lineage>
        <taxon>Eukaryota</taxon>
        <taxon>Fungi</taxon>
        <taxon>Dikarya</taxon>
        <taxon>Ascomycota</taxon>
        <taxon>Pezizomycotina</taxon>
        <taxon>Sordariomycetes</taxon>
        <taxon>Hypocreomycetidae</taxon>
        <taxon>Hypocreales</taxon>
        <taxon>Nectriaceae</taxon>
        <taxon>Fusarium</taxon>
        <taxon>Fusarium fujikuroi species complex</taxon>
    </lineage>
</organism>
<dbReference type="Proteomes" id="UP000536711">
    <property type="component" value="Unassembled WGS sequence"/>
</dbReference>
<proteinExistence type="predicted"/>
<dbReference type="PANTHER" id="PTHR17630">
    <property type="entry name" value="DIENELACTONE HYDROLASE"/>
    <property type="match status" value="1"/>
</dbReference>
<dbReference type="SUPFAM" id="SSF53474">
    <property type="entry name" value="alpha/beta-Hydrolases"/>
    <property type="match status" value="1"/>
</dbReference>
<dbReference type="Gene3D" id="3.40.50.720">
    <property type="entry name" value="NAD(P)-binding Rossmann-like Domain"/>
    <property type="match status" value="1"/>
</dbReference>
<dbReference type="InterPro" id="IPR002925">
    <property type="entry name" value="Dienelactn_hydro"/>
</dbReference>
<evidence type="ECO:0000313" key="4">
    <source>
        <dbReference type="Proteomes" id="UP000536711"/>
    </source>
</evidence>
<name>A0A8H4JEL2_9HYPO</name>
<dbReference type="GO" id="GO:0016787">
    <property type="term" value="F:hydrolase activity"/>
    <property type="evidence" value="ECO:0007669"/>
    <property type="project" value="InterPro"/>
</dbReference>
<dbReference type="InterPro" id="IPR029058">
    <property type="entry name" value="AB_hydrolase_fold"/>
</dbReference>
<protein>
    <submittedName>
        <fullName evidence="3">Alcohol dehydrogenase 2</fullName>
    </submittedName>
</protein>
<dbReference type="Gene3D" id="3.40.50.1820">
    <property type="entry name" value="alpha/beta hydrolase"/>
    <property type="match status" value="1"/>
</dbReference>
<feature type="domain" description="Alcohol dehydrogenase-like C-terminal" evidence="1">
    <location>
        <begin position="201"/>
        <end position="333"/>
    </location>
</feature>
<dbReference type="CDD" id="cd05188">
    <property type="entry name" value="MDR"/>
    <property type="match status" value="1"/>
</dbReference>
<dbReference type="Pfam" id="PF00107">
    <property type="entry name" value="ADH_zinc_N"/>
    <property type="match status" value="1"/>
</dbReference>
<feature type="domain" description="Dienelactone hydrolase" evidence="2">
    <location>
        <begin position="422"/>
        <end position="669"/>
    </location>
</feature>
<dbReference type="InterPro" id="IPR013149">
    <property type="entry name" value="ADH-like_C"/>
</dbReference>
<dbReference type="InterPro" id="IPR011032">
    <property type="entry name" value="GroES-like_sf"/>
</dbReference>
<sequence>MSPSVPATTNRALWLSAFDKPLELVDLPVPEATAGSAVVQVLNTVIFPYAEDIHSGKLPVFNLSLPLVPHPSHIGRVQAVGSDAILAKPGDLVFFSAAIYARDDPSVNIIQGHHGGEGTKGRKLMQGEWRDGALQQYQKVPLENIFVLDEDRLCRKLGYTPADLHEISFYSISAGALLEGANLLAGETIVLGPATGTYGGITSDMALAMGANVIAIGRSEIKLAYLKQQLGDHERFSYVVMTGDDKADAAAIRKASPDGRGVEVYNDWASGSLNGSPYFSAALQAVLPEGRVVLSGAPSGSISVPYTLLMHQNIKIIGKVMVSRAGIESTIKMVNSGVLKLGKRGGSSHKVYGLEDHHEAFEDAKQNSGFRVYTDIAPNSCPLVLRIQPSTLSKMPCADCYTGHDHPGPVYGRETKLHGHDVYVTEPQTKVLSTKGLIVVMSDAFGWNTTNLRGVADRYAERTGYRVYVPDFMHGTSAPASIKAVIDSVLNDGGFWGWLVKPWKLLKAAFVMVPFSIRNNPEKRYPGIRKFMDDLRCNEAANLKVGVVGFCWGAYGVTHLAHGEVAANGKTIIDAAFTAHPSEIEVPRDIEPVKLPYSMVIGDVDFALPLKEVHKAAQILEAKKDVDTEVVIIPNAKHGFAVRGNPDNKEEKYMADQAEDQVVRWFSKYLS</sequence>
<dbReference type="AlphaFoldDB" id="A0A8H4JEL2"/>
<dbReference type="PANTHER" id="PTHR17630:SF105">
    <property type="entry name" value="DIENELACTONE HYDROLASE FAMILY PROTEIN (AFU_ORTHOLOGUE AFUA_4G08790)"/>
    <property type="match status" value="1"/>
</dbReference>
<evidence type="ECO:0000259" key="2">
    <source>
        <dbReference type="Pfam" id="PF01738"/>
    </source>
</evidence>
<evidence type="ECO:0000259" key="1">
    <source>
        <dbReference type="Pfam" id="PF00107"/>
    </source>
</evidence>
<dbReference type="OrthoDB" id="5407715at2759"/>
<dbReference type="SUPFAM" id="SSF51735">
    <property type="entry name" value="NAD(P)-binding Rossmann-fold domains"/>
    <property type="match status" value="1"/>
</dbReference>
<reference evidence="3 4" key="1">
    <citation type="submission" date="2020-01" db="EMBL/GenBank/DDBJ databases">
        <title>Identification and distribution of gene clusters putatively required for synthesis of sphingolipid metabolism inhibitors in phylogenetically diverse species of the filamentous fungus Fusarium.</title>
        <authorList>
            <person name="Kim H.-S."/>
            <person name="Busman M."/>
            <person name="Brown D.W."/>
            <person name="Divon H."/>
            <person name="Uhlig S."/>
            <person name="Proctor R.H."/>
        </authorList>
    </citation>
    <scope>NUCLEOTIDE SEQUENCE [LARGE SCALE GENOMIC DNA]</scope>
    <source>
        <strain evidence="3 4">NRRL 13308</strain>
    </source>
</reference>
<dbReference type="SUPFAM" id="SSF50129">
    <property type="entry name" value="GroES-like"/>
    <property type="match status" value="1"/>
</dbReference>
<dbReference type="InterPro" id="IPR036291">
    <property type="entry name" value="NAD(P)-bd_dom_sf"/>
</dbReference>
<dbReference type="Pfam" id="PF01738">
    <property type="entry name" value="DLH"/>
    <property type="match status" value="1"/>
</dbReference>
<comment type="caution">
    <text evidence="3">The sequence shown here is derived from an EMBL/GenBank/DDBJ whole genome shotgun (WGS) entry which is preliminary data.</text>
</comment>
<dbReference type="EMBL" id="JAADJF010000353">
    <property type="protein sequence ID" value="KAF4421577.1"/>
    <property type="molecule type" value="Genomic_DNA"/>
</dbReference>
<keyword evidence="4" id="KW-1185">Reference proteome</keyword>
<dbReference type="Gene3D" id="3.90.180.10">
    <property type="entry name" value="Medium-chain alcohol dehydrogenases, catalytic domain"/>
    <property type="match status" value="1"/>
</dbReference>